<dbReference type="OrthoDB" id="145487at2759"/>
<feature type="compositionally biased region" description="Low complexity" evidence="1">
    <location>
        <begin position="187"/>
        <end position="199"/>
    </location>
</feature>
<comment type="caution">
    <text evidence="2">The sequence shown here is derived from an EMBL/GenBank/DDBJ whole genome shotgun (WGS) entry which is preliminary data.</text>
</comment>
<evidence type="ECO:0000256" key="1">
    <source>
        <dbReference type="SAM" id="MobiDB-lite"/>
    </source>
</evidence>
<name>A0A9W6Y976_9STRA</name>
<dbReference type="AlphaFoldDB" id="A0A9W6Y976"/>
<accession>A0A9W6Y976</accession>
<feature type="compositionally biased region" description="Basic and acidic residues" evidence="1">
    <location>
        <begin position="303"/>
        <end position="317"/>
    </location>
</feature>
<sequence length="317" mass="33826">MSVVPGVETTVITPVSAQRLCTRPRADVTISGITTGSKKLRQRAGAGPPTGDAVERVDIGHAVSKTAAPRESHSHCKKKDDKPNLVILKVTSKRERSLRALVYCGSTTEPNEAWLRGTESENSDPIGFMGLPKRAAVGSTIVDTQVEQNEPVTEDRELDASAPGADAIDSNVVGRSAARCRRNKGTSAPGADAASSADGCECPPSEMLACTRAAGLYDEVRTAQASQAAQVSVRDRDAASSVCRANTATGDNRRDPECLDAYGYWSPVSEDGAREPSDASVRVDVTSSYELEAFRPRPARWTHRADLHPLGRREDGK</sequence>
<feature type="region of interest" description="Disordered" evidence="1">
    <location>
        <begin position="298"/>
        <end position="317"/>
    </location>
</feature>
<evidence type="ECO:0000313" key="3">
    <source>
        <dbReference type="Proteomes" id="UP001165121"/>
    </source>
</evidence>
<proteinExistence type="predicted"/>
<dbReference type="Proteomes" id="UP001165121">
    <property type="component" value="Unassembled WGS sequence"/>
</dbReference>
<protein>
    <submittedName>
        <fullName evidence="2">Unnamed protein product</fullName>
    </submittedName>
</protein>
<organism evidence="2 3">
    <name type="scientific">Phytophthora fragariaefolia</name>
    <dbReference type="NCBI Taxonomy" id="1490495"/>
    <lineage>
        <taxon>Eukaryota</taxon>
        <taxon>Sar</taxon>
        <taxon>Stramenopiles</taxon>
        <taxon>Oomycota</taxon>
        <taxon>Peronosporomycetes</taxon>
        <taxon>Peronosporales</taxon>
        <taxon>Peronosporaceae</taxon>
        <taxon>Phytophthora</taxon>
    </lineage>
</organism>
<keyword evidence="3" id="KW-1185">Reference proteome</keyword>
<evidence type="ECO:0000313" key="2">
    <source>
        <dbReference type="EMBL" id="GMF60023.1"/>
    </source>
</evidence>
<dbReference type="EMBL" id="BSXT01005202">
    <property type="protein sequence ID" value="GMF60023.1"/>
    <property type="molecule type" value="Genomic_DNA"/>
</dbReference>
<feature type="region of interest" description="Disordered" evidence="1">
    <location>
        <begin position="147"/>
        <end position="201"/>
    </location>
</feature>
<gene>
    <name evidence="2" type="ORF">Pfra01_002604200</name>
</gene>
<reference evidence="2" key="1">
    <citation type="submission" date="2023-04" db="EMBL/GenBank/DDBJ databases">
        <title>Phytophthora fragariaefolia NBRC 109709.</title>
        <authorList>
            <person name="Ichikawa N."/>
            <person name="Sato H."/>
            <person name="Tonouchi N."/>
        </authorList>
    </citation>
    <scope>NUCLEOTIDE SEQUENCE</scope>
    <source>
        <strain evidence="2">NBRC 109709</strain>
    </source>
</reference>